<dbReference type="RefSeq" id="WP_152169014.1">
    <property type="nucleotide sequence ID" value="NZ_CP045096.1"/>
</dbReference>
<proteinExistence type="predicted"/>
<keyword evidence="3" id="KW-1185">Reference proteome</keyword>
<evidence type="ECO:0008006" key="4">
    <source>
        <dbReference type="Google" id="ProtNLM"/>
    </source>
</evidence>
<dbReference type="KEGG" id="sphv:F9278_16435"/>
<organism evidence="2 3">
    <name type="scientific">Streptomyces phaeolivaceus</name>
    <dbReference type="NCBI Taxonomy" id="2653200"/>
    <lineage>
        <taxon>Bacteria</taxon>
        <taxon>Bacillati</taxon>
        <taxon>Actinomycetota</taxon>
        <taxon>Actinomycetes</taxon>
        <taxon>Kitasatosporales</taxon>
        <taxon>Streptomycetaceae</taxon>
        <taxon>Streptomyces</taxon>
    </lineage>
</organism>
<sequence length="100" mass="10660">MTTATTSGGARNKRVLRAGATGVLSAALFLGLAASPAQAAWFVDGPQRSTPSAAEADKSATEAKCRQGDYVVQSSYLTFSNNDTEVTAWFWRVLCERKRG</sequence>
<feature type="chain" id="PRO_5024858156" description="DUF2690 domain-containing protein" evidence="1">
    <location>
        <begin position="40"/>
        <end position="100"/>
    </location>
</feature>
<evidence type="ECO:0000313" key="3">
    <source>
        <dbReference type="Proteomes" id="UP000327294"/>
    </source>
</evidence>
<feature type="signal peptide" evidence="1">
    <location>
        <begin position="1"/>
        <end position="39"/>
    </location>
</feature>
<evidence type="ECO:0000256" key="1">
    <source>
        <dbReference type="SAM" id="SignalP"/>
    </source>
</evidence>
<reference evidence="2 3" key="1">
    <citation type="submission" date="2019-10" db="EMBL/GenBank/DDBJ databases">
        <title>Streptomyces sp. strain GY16 isolated from leaves of Broussonetia papyrifera.</title>
        <authorList>
            <person name="Mo P."/>
        </authorList>
    </citation>
    <scope>NUCLEOTIDE SEQUENCE [LARGE SCALE GENOMIC DNA]</scope>
    <source>
        <strain evidence="2 3">GY16</strain>
    </source>
</reference>
<keyword evidence="1" id="KW-0732">Signal</keyword>
<name>A0A5P8K424_9ACTN</name>
<dbReference type="AlphaFoldDB" id="A0A5P8K424"/>
<dbReference type="Proteomes" id="UP000327294">
    <property type="component" value="Chromosome"/>
</dbReference>
<accession>A0A5P8K424</accession>
<protein>
    <recommendedName>
        <fullName evidence="4">DUF2690 domain-containing protein</fullName>
    </recommendedName>
</protein>
<gene>
    <name evidence="2" type="ORF">F9278_16435</name>
</gene>
<dbReference type="EMBL" id="CP045096">
    <property type="protein sequence ID" value="QFQ97538.1"/>
    <property type="molecule type" value="Genomic_DNA"/>
</dbReference>
<evidence type="ECO:0000313" key="2">
    <source>
        <dbReference type="EMBL" id="QFQ97538.1"/>
    </source>
</evidence>